<gene>
    <name evidence="2" type="ORF">FR698_15130</name>
</gene>
<keyword evidence="3" id="KW-1185">Reference proteome</keyword>
<feature type="domain" description="RNA polymerase sigma factor 54 DNA-binding" evidence="1">
    <location>
        <begin position="125"/>
        <end position="277"/>
    </location>
</feature>
<sequence length="410" mass="46085">MQPGSNKIDAALLGKIVLARFLELPLRRFDRFVARVESCDGFSALAPWVAAARIKGAQVATGTADIAPHPVALSLGEVREAGGRLEFVYHREAFAREYLFDEAGLHRLRSRQALPQELARILHRLRLINSRNRLTHALMQALLEAQAPYLRSGEPMSLVPLTQVQMSERLRAQPGLSVVADAGRISRLVRELTIRLPNAKTIPLIGLFPRPRQVHCYFVDYVIKKEKTWIAEGVLEGPLSDEAIAEILAREYGLHLLRRTVADIRHHLAIPDCRRRRHRMNYLTATEGFSPLVPLTPQTLRTVVPAHPGVYEIRAAAATYTESHPLEKNALAPEPHGVVYIGSAGDLRKRLGDHLRGNSGNALLYRYIVEGAARVRFRVLSDGWRWVERELYRVFCETFGAPPLCNRMSP</sequence>
<dbReference type="InParanoid" id="A0A5C7EE60"/>
<reference evidence="2 3" key="1">
    <citation type="submission" date="2019-08" db="EMBL/GenBank/DDBJ databases">
        <title>Pelomicrobium methylotrophicum gen. nov., sp. nov. a moderately thermophilic, facultatively anaerobic, lithoautotrophic and methylotrophic bacterium isolated from a terrestrial mud volcano.</title>
        <authorList>
            <person name="Slobodkina G.B."/>
            <person name="Merkel A.Y."/>
            <person name="Slobodkin A.I."/>
        </authorList>
    </citation>
    <scope>NUCLEOTIDE SEQUENCE [LARGE SCALE GENOMIC DNA]</scope>
    <source>
        <strain evidence="2 3">SM250</strain>
    </source>
</reference>
<dbReference type="EMBL" id="VPFL01000030">
    <property type="protein sequence ID" value="TXF10435.1"/>
    <property type="molecule type" value="Genomic_DNA"/>
</dbReference>
<comment type="caution">
    <text evidence="2">The sequence shown here is derived from an EMBL/GenBank/DDBJ whole genome shotgun (WGS) entry which is preliminary data.</text>
</comment>
<evidence type="ECO:0000313" key="3">
    <source>
        <dbReference type="Proteomes" id="UP000321201"/>
    </source>
</evidence>
<proteinExistence type="predicted"/>
<dbReference type="AlphaFoldDB" id="A0A5C7EE60"/>
<accession>A0A5C7EE60</accession>
<organism evidence="2 3">
    <name type="scientific">Pelomicrobium methylotrophicum</name>
    <dbReference type="NCBI Taxonomy" id="2602750"/>
    <lineage>
        <taxon>Bacteria</taxon>
        <taxon>Pseudomonadati</taxon>
        <taxon>Pseudomonadota</taxon>
        <taxon>Hydrogenophilia</taxon>
        <taxon>Hydrogenophilia incertae sedis</taxon>
        <taxon>Pelomicrobium</taxon>
    </lineage>
</organism>
<dbReference type="Gene3D" id="1.10.10.60">
    <property type="entry name" value="Homeodomain-like"/>
    <property type="match status" value="1"/>
</dbReference>
<evidence type="ECO:0000313" key="2">
    <source>
        <dbReference type="EMBL" id="TXF10435.1"/>
    </source>
</evidence>
<dbReference type="Pfam" id="PF04552">
    <property type="entry name" value="Sigma54_DBD"/>
    <property type="match status" value="1"/>
</dbReference>
<name>A0A5C7EE60_9PROT</name>
<dbReference type="InterPro" id="IPR007634">
    <property type="entry name" value="RNA_pol_sigma_54_DNA-bd"/>
</dbReference>
<evidence type="ECO:0000259" key="1">
    <source>
        <dbReference type="Pfam" id="PF04552"/>
    </source>
</evidence>
<protein>
    <recommendedName>
        <fullName evidence="1">RNA polymerase sigma factor 54 DNA-binding domain-containing protein</fullName>
    </recommendedName>
</protein>
<dbReference type="InterPro" id="IPR035901">
    <property type="entry name" value="GIY-YIG_endonuc_sf"/>
</dbReference>
<dbReference type="OrthoDB" id="9151112at2"/>
<dbReference type="RefSeq" id="WP_147801033.1">
    <property type="nucleotide sequence ID" value="NZ_VPFL01000030.1"/>
</dbReference>
<dbReference type="Proteomes" id="UP000321201">
    <property type="component" value="Unassembled WGS sequence"/>
</dbReference>
<dbReference type="SUPFAM" id="SSF82771">
    <property type="entry name" value="GIY-YIG endonuclease"/>
    <property type="match status" value="1"/>
</dbReference>
<dbReference type="GO" id="GO:0001216">
    <property type="term" value="F:DNA-binding transcription activator activity"/>
    <property type="evidence" value="ECO:0007669"/>
    <property type="project" value="InterPro"/>
</dbReference>